<name>G3IPY9_CRIGR</name>
<dbReference type="InParanoid" id="G3IPY9"/>
<evidence type="ECO:0000313" key="2">
    <source>
        <dbReference type="Proteomes" id="UP000001075"/>
    </source>
</evidence>
<gene>
    <name evidence="1" type="ORF">I79_026074</name>
</gene>
<dbReference type="Proteomes" id="UP000001075">
    <property type="component" value="Unassembled WGS sequence"/>
</dbReference>
<reference evidence="2" key="1">
    <citation type="journal article" date="2011" name="Nat. Biotechnol.">
        <title>The genomic sequence of the Chinese hamster ovary (CHO)-K1 cell line.</title>
        <authorList>
            <person name="Xu X."/>
            <person name="Nagarajan H."/>
            <person name="Lewis N.E."/>
            <person name="Pan S."/>
            <person name="Cai Z."/>
            <person name="Liu X."/>
            <person name="Chen W."/>
            <person name="Xie M."/>
            <person name="Wang W."/>
            <person name="Hammond S."/>
            <person name="Andersen M.R."/>
            <person name="Neff N."/>
            <person name="Passarelli B."/>
            <person name="Koh W."/>
            <person name="Fan H.C."/>
            <person name="Wang J."/>
            <person name="Gui Y."/>
            <person name="Lee K.H."/>
            <person name="Betenbaugh M.J."/>
            <person name="Quake S.R."/>
            <person name="Famili I."/>
            <person name="Palsson B.O."/>
            <person name="Wang J."/>
        </authorList>
    </citation>
    <scope>NUCLEOTIDE SEQUENCE [LARGE SCALE GENOMIC DNA]</scope>
    <source>
        <strain evidence="2">CHO K1 cell line</strain>
    </source>
</reference>
<proteinExistence type="predicted"/>
<accession>G3IPY9</accession>
<evidence type="ECO:0000313" key="1">
    <source>
        <dbReference type="EMBL" id="EGV91282.1"/>
    </source>
</evidence>
<sequence length="59" mass="6335">MPSDRRGALLPLFAGTTLYSPLYSVSTRGADCHVSATLVEVPHCVAQASLELSVWFTLV</sequence>
<organism evidence="1 2">
    <name type="scientific">Cricetulus griseus</name>
    <name type="common">Chinese hamster</name>
    <name type="synonym">Cricetulus barabensis griseus</name>
    <dbReference type="NCBI Taxonomy" id="10029"/>
    <lineage>
        <taxon>Eukaryota</taxon>
        <taxon>Metazoa</taxon>
        <taxon>Chordata</taxon>
        <taxon>Craniata</taxon>
        <taxon>Vertebrata</taxon>
        <taxon>Euteleostomi</taxon>
        <taxon>Mammalia</taxon>
        <taxon>Eutheria</taxon>
        <taxon>Euarchontoglires</taxon>
        <taxon>Glires</taxon>
        <taxon>Rodentia</taxon>
        <taxon>Myomorpha</taxon>
        <taxon>Muroidea</taxon>
        <taxon>Cricetidae</taxon>
        <taxon>Cricetinae</taxon>
        <taxon>Cricetulus</taxon>
    </lineage>
</organism>
<protein>
    <submittedName>
        <fullName evidence="1">Uncharacterized protein</fullName>
    </submittedName>
</protein>
<dbReference type="AlphaFoldDB" id="G3IPY9"/>
<dbReference type="EMBL" id="JH019285">
    <property type="protein sequence ID" value="EGV91282.1"/>
    <property type="molecule type" value="Genomic_DNA"/>
</dbReference>